<name>A0A7C9JAX7_9ACTN</name>
<keyword evidence="9" id="KW-0753">Steroid metabolism</keyword>
<evidence type="ECO:0000256" key="4">
    <source>
        <dbReference type="ARBA" id="ARBA00022630"/>
    </source>
</evidence>
<dbReference type="Gene3D" id="3.50.50.60">
    <property type="entry name" value="FAD/NAD(P)-binding domain"/>
    <property type="match status" value="3"/>
</dbReference>
<dbReference type="PANTHER" id="PTHR47470">
    <property type="entry name" value="CHOLESTEROL OXIDASE"/>
    <property type="match status" value="1"/>
</dbReference>
<evidence type="ECO:0000256" key="6">
    <source>
        <dbReference type="ARBA" id="ARBA00023002"/>
    </source>
</evidence>
<keyword evidence="20" id="KW-1185">Reference proteome</keyword>
<evidence type="ECO:0000256" key="5">
    <source>
        <dbReference type="ARBA" id="ARBA00022827"/>
    </source>
</evidence>
<protein>
    <recommendedName>
        <fullName evidence="14">Cholesterol oxidase</fullName>
        <ecNumber evidence="13">1.1.3.6</ecNumber>
        <ecNumber evidence="11">5.3.3.1</ecNumber>
    </recommendedName>
    <alternativeName>
        <fullName evidence="15">Cholesterol isomerase</fullName>
    </alternativeName>
</protein>
<evidence type="ECO:0000256" key="7">
    <source>
        <dbReference type="ARBA" id="ARBA00023098"/>
    </source>
</evidence>
<keyword evidence="3" id="KW-0153">Cholesterol metabolism</keyword>
<dbReference type="Pfam" id="PF00732">
    <property type="entry name" value="GMC_oxred_N"/>
    <property type="match status" value="1"/>
</dbReference>
<dbReference type="Pfam" id="PF01266">
    <property type="entry name" value="DAO"/>
    <property type="match status" value="1"/>
</dbReference>
<dbReference type="AlphaFoldDB" id="A0A7C9JAX7"/>
<dbReference type="GO" id="GO:0004769">
    <property type="term" value="F:steroid Delta-isomerase activity"/>
    <property type="evidence" value="ECO:0007669"/>
    <property type="project" value="UniProtKB-EC"/>
</dbReference>
<dbReference type="GO" id="GO:0008203">
    <property type="term" value="P:cholesterol metabolic process"/>
    <property type="evidence" value="ECO:0007669"/>
    <property type="project" value="UniProtKB-KW"/>
</dbReference>
<evidence type="ECO:0000259" key="17">
    <source>
        <dbReference type="Pfam" id="PF01266"/>
    </source>
</evidence>
<dbReference type="GO" id="GO:0016995">
    <property type="term" value="F:cholesterol oxidase activity"/>
    <property type="evidence" value="ECO:0007669"/>
    <property type="project" value="UniProtKB-EC"/>
</dbReference>
<keyword evidence="4" id="KW-0285">Flavoprotein</keyword>
<sequence length="726" mass="78134">MEHVDAVVVGSGFGGAVAAYRLAEAGLSVVVLERGRPYPPGSFPRSPAQMGRAFWDPSEGLHGMYDVWSFGSCDSIVSSGLGGGSLIYANVLLRKDEEAFVTESPLPGGGHEHWPIGRADLDPHYDEVERMLGATTYPIDRPAYRDTLKTRVVQDAAAELGLDFSLPPLAVAFAPKPGAEPGLGLPIVEPEYGSLHATGRRTCRLCGECNIGCNEGAKNSLDHNYLAAARHMGADIRTLHEVKSITPRTGGGYDIGYVQHDPLTGPHTISCDALVLAAGTYGTVKLLLSNRHALPGMSHMLGTRFSGNGDLIAFLLRAKDRPVAASKGPVITSVVRLPGSAYIQEGGFPAFIDWIAEAADVGDEFKRAVRFALERVRGLVTRDHNLSAEFARLMGRGELSDRSLPMLAMGRDVPDGILRLSGDRLVLDWTAETSDAYFDRVRGTIRRIGDVLGADYSDAPLKRVVTVHPLGGAPMGRHVGEGVVDADGQVFGHEGLYVADGAAMPGPVGANPALTIAAMADRLATRLADRMITTKKARLMGIRTVTSLSFTEEMRGSLDGSDPISFRITITADDVDRFLAEPEHTARAEGWIDAAVCGGRRPIERGWFNLFAPGEAPDRREMRYLLHFRDGEGRPRTLAGVKNVEHGPPTRLWLDTSTLHTRLLEGHVQDDDPAKPLGSGTMHISPSDLARMLTTFTTTGPNGLAALARFGTFFLGELWDIYGPGR</sequence>
<proteinExistence type="inferred from homology"/>
<dbReference type="EC" id="5.3.3.1" evidence="11"/>
<dbReference type="InterPro" id="IPR007867">
    <property type="entry name" value="GMC_OxRtase_C"/>
</dbReference>
<evidence type="ECO:0000259" key="16">
    <source>
        <dbReference type="Pfam" id="PF00732"/>
    </source>
</evidence>
<keyword evidence="6" id="KW-0560">Oxidoreductase</keyword>
<feature type="domain" description="FAD dependent oxidoreductase" evidence="17">
    <location>
        <begin position="5"/>
        <end position="37"/>
    </location>
</feature>
<evidence type="ECO:0000256" key="10">
    <source>
        <dbReference type="ARBA" id="ARBA00023235"/>
    </source>
</evidence>
<dbReference type="GO" id="GO:0050660">
    <property type="term" value="F:flavin adenine dinucleotide binding"/>
    <property type="evidence" value="ECO:0007669"/>
    <property type="project" value="InterPro"/>
</dbReference>
<evidence type="ECO:0000256" key="14">
    <source>
        <dbReference type="ARBA" id="ARBA00049744"/>
    </source>
</evidence>
<keyword evidence="10" id="KW-0413">Isomerase</keyword>
<dbReference type="Pfam" id="PF05199">
    <property type="entry name" value="GMC_oxred_C"/>
    <property type="match status" value="1"/>
</dbReference>
<keyword evidence="8" id="KW-1207">Sterol metabolism</keyword>
<dbReference type="InterPro" id="IPR000172">
    <property type="entry name" value="GMC_OxRdtase_N"/>
</dbReference>
<keyword evidence="5" id="KW-0274">FAD</keyword>
<dbReference type="EC" id="1.1.3.6" evidence="13"/>
<feature type="domain" description="Glucose-methanol-choline oxidoreductase N-terminal" evidence="16">
    <location>
        <begin position="202"/>
        <end position="288"/>
    </location>
</feature>
<dbReference type="SUPFAM" id="SSF51905">
    <property type="entry name" value="FAD/NAD(P)-binding domain"/>
    <property type="match status" value="1"/>
</dbReference>
<keyword evidence="7" id="KW-0443">Lipid metabolism</keyword>
<comment type="cofactor">
    <cofactor evidence="1">
        <name>FAD</name>
        <dbReference type="ChEBI" id="CHEBI:57692"/>
    </cofactor>
</comment>
<dbReference type="RefSeq" id="WP_161479285.1">
    <property type="nucleotide sequence ID" value="NZ_WXEW01000002.1"/>
</dbReference>
<dbReference type="InterPro" id="IPR052542">
    <property type="entry name" value="Cholesterol_Oxidase"/>
</dbReference>
<evidence type="ECO:0000256" key="9">
    <source>
        <dbReference type="ARBA" id="ARBA00023221"/>
    </source>
</evidence>
<evidence type="ECO:0000313" key="20">
    <source>
        <dbReference type="Proteomes" id="UP000479526"/>
    </source>
</evidence>
<evidence type="ECO:0000256" key="11">
    <source>
        <dbReference type="ARBA" id="ARBA00038856"/>
    </source>
</evidence>
<dbReference type="InterPro" id="IPR006076">
    <property type="entry name" value="FAD-dep_OxRdtase"/>
</dbReference>
<gene>
    <name evidence="19" type="ORF">GT755_09430</name>
</gene>
<dbReference type="EMBL" id="WXEW01000002">
    <property type="protein sequence ID" value="NAS21904.1"/>
    <property type="molecule type" value="Genomic_DNA"/>
</dbReference>
<evidence type="ECO:0000259" key="18">
    <source>
        <dbReference type="Pfam" id="PF05199"/>
    </source>
</evidence>
<evidence type="ECO:0000256" key="13">
    <source>
        <dbReference type="ARBA" id="ARBA00049723"/>
    </source>
</evidence>
<evidence type="ECO:0000256" key="12">
    <source>
        <dbReference type="ARBA" id="ARBA00049645"/>
    </source>
</evidence>
<reference evidence="19 20" key="1">
    <citation type="submission" date="2020-01" db="EMBL/GenBank/DDBJ databases">
        <title>Herbidospora sp. NEAU-GS84 nov., a novel actinomycete isolated from soil.</title>
        <authorList>
            <person name="Han L."/>
        </authorList>
    </citation>
    <scope>NUCLEOTIDE SEQUENCE [LARGE SCALE GENOMIC DNA]</scope>
    <source>
        <strain evidence="19 20">NEAU-GS84</strain>
    </source>
</reference>
<evidence type="ECO:0000256" key="15">
    <source>
        <dbReference type="ARBA" id="ARBA00049778"/>
    </source>
</evidence>
<evidence type="ECO:0000256" key="3">
    <source>
        <dbReference type="ARBA" id="ARBA00022548"/>
    </source>
</evidence>
<comment type="similarity">
    <text evidence="2">Belongs to the GMC oxidoreductase family.</text>
</comment>
<organism evidence="19 20">
    <name type="scientific">Herbidospora solisilvae</name>
    <dbReference type="NCBI Taxonomy" id="2696284"/>
    <lineage>
        <taxon>Bacteria</taxon>
        <taxon>Bacillati</taxon>
        <taxon>Actinomycetota</taxon>
        <taxon>Actinomycetes</taxon>
        <taxon>Streptosporangiales</taxon>
        <taxon>Streptosporangiaceae</taxon>
        <taxon>Herbidospora</taxon>
    </lineage>
</organism>
<comment type="caution">
    <text evidence="19">The sequence shown here is derived from an EMBL/GenBank/DDBJ whole genome shotgun (WGS) entry which is preliminary data.</text>
</comment>
<accession>A0A7C9JAX7</accession>
<evidence type="ECO:0000256" key="8">
    <source>
        <dbReference type="ARBA" id="ARBA00023166"/>
    </source>
</evidence>
<evidence type="ECO:0000256" key="2">
    <source>
        <dbReference type="ARBA" id="ARBA00010790"/>
    </source>
</evidence>
<feature type="domain" description="Glucose-methanol-choline oxidoreductase C-terminal" evidence="18">
    <location>
        <begin position="464"/>
        <end position="520"/>
    </location>
</feature>
<dbReference type="Proteomes" id="UP000479526">
    <property type="component" value="Unassembled WGS sequence"/>
</dbReference>
<comment type="pathway">
    <text evidence="12">Steroid metabolism; cholesterol degradation.</text>
</comment>
<dbReference type="InterPro" id="IPR036188">
    <property type="entry name" value="FAD/NAD-bd_sf"/>
</dbReference>
<dbReference type="PANTHER" id="PTHR47470:SF1">
    <property type="entry name" value="FAD-DEPENDENT OXIDOREDUCTASE 2 FAD BINDING DOMAIN-CONTAINING PROTEIN"/>
    <property type="match status" value="1"/>
</dbReference>
<evidence type="ECO:0000313" key="19">
    <source>
        <dbReference type="EMBL" id="NAS21904.1"/>
    </source>
</evidence>
<evidence type="ECO:0000256" key="1">
    <source>
        <dbReference type="ARBA" id="ARBA00001974"/>
    </source>
</evidence>